<dbReference type="Pfam" id="PF00111">
    <property type="entry name" value="Fer2"/>
    <property type="match status" value="1"/>
</dbReference>
<evidence type="ECO:0000313" key="6">
    <source>
        <dbReference type="Proteomes" id="UP001165122"/>
    </source>
</evidence>
<keyword evidence="6" id="KW-1185">Reference proteome</keyword>
<keyword evidence="2" id="KW-0411">Iron-sulfur</keyword>
<feature type="signal peptide" evidence="3">
    <location>
        <begin position="1"/>
        <end position="16"/>
    </location>
</feature>
<evidence type="ECO:0000256" key="3">
    <source>
        <dbReference type="SAM" id="SignalP"/>
    </source>
</evidence>
<dbReference type="CDD" id="cd00207">
    <property type="entry name" value="fer2"/>
    <property type="match status" value="1"/>
</dbReference>
<evidence type="ECO:0000256" key="1">
    <source>
        <dbReference type="ARBA" id="ARBA00022714"/>
    </source>
</evidence>
<accession>A0A9W7AZC6</accession>
<comment type="caution">
    <text evidence="5">The sequence shown here is derived from an EMBL/GenBank/DDBJ whole genome shotgun (WGS) entry which is preliminary data.</text>
</comment>
<keyword evidence="1" id="KW-0408">Iron</keyword>
<feature type="domain" description="2Fe-2S ferredoxin-type" evidence="4">
    <location>
        <begin position="126"/>
        <end position="229"/>
    </location>
</feature>
<feature type="chain" id="PRO_5040784068" description="2Fe-2S ferredoxin-type domain-containing protein" evidence="3">
    <location>
        <begin position="17"/>
        <end position="236"/>
    </location>
</feature>
<keyword evidence="1" id="KW-0479">Metal-binding</keyword>
<dbReference type="AlphaFoldDB" id="A0A9W7AZC6"/>
<keyword evidence="3" id="KW-0732">Signal</keyword>
<dbReference type="PROSITE" id="PS51085">
    <property type="entry name" value="2FE2S_FER_2"/>
    <property type="match status" value="1"/>
</dbReference>
<dbReference type="Proteomes" id="UP001165122">
    <property type="component" value="Unassembled WGS sequence"/>
</dbReference>
<evidence type="ECO:0000256" key="2">
    <source>
        <dbReference type="ARBA" id="ARBA00023014"/>
    </source>
</evidence>
<evidence type="ECO:0000259" key="4">
    <source>
        <dbReference type="PROSITE" id="PS51085"/>
    </source>
</evidence>
<protein>
    <recommendedName>
        <fullName evidence="4">2Fe-2S ferredoxin-type domain-containing protein</fullName>
    </recommendedName>
</protein>
<gene>
    <name evidence="5" type="ORF">TrLO_g8994</name>
</gene>
<reference evidence="6" key="1">
    <citation type="journal article" date="2023" name="Commun. Biol.">
        <title>Genome analysis of Parmales, the sister group of diatoms, reveals the evolutionary specialization of diatoms from phago-mixotrophs to photoautotrophs.</title>
        <authorList>
            <person name="Ban H."/>
            <person name="Sato S."/>
            <person name="Yoshikawa S."/>
            <person name="Yamada K."/>
            <person name="Nakamura Y."/>
            <person name="Ichinomiya M."/>
            <person name="Sato N."/>
            <person name="Blanc-Mathieu R."/>
            <person name="Endo H."/>
            <person name="Kuwata A."/>
            <person name="Ogata H."/>
        </authorList>
    </citation>
    <scope>NUCLEOTIDE SEQUENCE [LARGE SCALE GENOMIC DNA]</scope>
    <source>
        <strain evidence="6">NIES 3700</strain>
    </source>
</reference>
<dbReference type="EMBL" id="BRXW01001052">
    <property type="protein sequence ID" value="GMH81042.1"/>
    <property type="molecule type" value="Genomic_DNA"/>
</dbReference>
<proteinExistence type="predicted"/>
<dbReference type="GO" id="GO:0051537">
    <property type="term" value="F:2 iron, 2 sulfur cluster binding"/>
    <property type="evidence" value="ECO:0007669"/>
    <property type="project" value="UniProtKB-KW"/>
</dbReference>
<sequence>MSASLFLFLLLPLTLSFLPPPTSDSFSRTNLFPKDQDTSFPDTYTLTNVTKPTGIQFSTSLSFISAYITGINPTSKYLNNVALNHTLIKIDNEIVDNKPFDMIIESLNSDYTSLTLSSLPLSNEIINVTLTVKDVKDENYVRKISVLPGTSIRDTLLENGISPYRSLTKLTNCKGKQLCGTCIVDVDDQSGLSRKSIDESGTLRGRESMRLSCVTCVWGDTVVYLNGDVRRDQWTR</sequence>
<dbReference type="InterPro" id="IPR012675">
    <property type="entry name" value="Beta-grasp_dom_sf"/>
</dbReference>
<dbReference type="OrthoDB" id="5987010at2759"/>
<keyword evidence="1" id="KW-0001">2Fe-2S</keyword>
<dbReference type="InterPro" id="IPR001041">
    <property type="entry name" value="2Fe-2S_ferredoxin-type"/>
</dbReference>
<dbReference type="InterPro" id="IPR036010">
    <property type="entry name" value="2Fe-2S_ferredoxin-like_sf"/>
</dbReference>
<dbReference type="SUPFAM" id="SSF54292">
    <property type="entry name" value="2Fe-2S ferredoxin-like"/>
    <property type="match status" value="1"/>
</dbReference>
<evidence type="ECO:0000313" key="5">
    <source>
        <dbReference type="EMBL" id="GMH81042.1"/>
    </source>
</evidence>
<dbReference type="Gene3D" id="3.10.20.30">
    <property type="match status" value="1"/>
</dbReference>
<name>A0A9W7AZC6_9STRA</name>
<organism evidence="5 6">
    <name type="scientific">Triparma laevis f. longispina</name>
    <dbReference type="NCBI Taxonomy" id="1714387"/>
    <lineage>
        <taxon>Eukaryota</taxon>
        <taxon>Sar</taxon>
        <taxon>Stramenopiles</taxon>
        <taxon>Ochrophyta</taxon>
        <taxon>Bolidophyceae</taxon>
        <taxon>Parmales</taxon>
        <taxon>Triparmaceae</taxon>
        <taxon>Triparma</taxon>
    </lineage>
</organism>